<evidence type="ECO:0000259" key="2">
    <source>
        <dbReference type="Pfam" id="PF24883"/>
    </source>
</evidence>
<name>A0AAW0AVK9_9AGAR</name>
<sequence>MSFSYSQGISITGDVHNVVHGDQINNPTYNFESSLTEILRSLTEDAALNALHNSEHRFPPPNCLSSTRTKILADCSRWISVQTSTQRVFWIRGRAGVGKSAITQNVCEKHTCKGELLVGTRWPWHVCLRNQAGENVSHRFAAGFFFSRNDPTRDKLDPLVVTIIYQFLTSEPLREVLGPSIIEALALNPGIFRLSFEDQFRKLIIEPCSKVEPEVWNNLPNVVVIDGLDECILIPSQERLAAMIREAIMRCHLIFLVTSRPEPRICRAFDHEIFTSLLYSFDIRNSIESSQDITTFFHHRFAQLQDTRQALRHIDVSWPGEDAIRKLVERACGQFIFAATVMKYLESDDDDPTERLEDILRIRADDLPESPYPDLDLFYRQILSKCSRWDDVRKVLRLLVTPSTVIPTVKWKQRSTDSSEVWCTQVKPCSTKHIMDLYGFKASKVETLLFRLHAVIEVPEDNYENMQIAHTSFTEFLLDASRSGVYLVEKFDRSEYLDLVAQAFFRTLVIESQEVCQNLWYFVDLDVHTSFMVFDLVCTIGSPSDALLTALDRFDPYSFVSLLLYTYLPWELLQFEPTVAWAQVRVLLMYLYVVINETPQSP</sequence>
<dbReference type="SUPFAM" id="SSF52540">
    <property type="entry name" value="P-loop containing nucleoside triphosphate hydrolases"/>
    <property type="match status" value="1"/>
</dbReference>
<organism evidence="3 4">
    <name type="scientific">Paramarasmius palmivorus</name>
    <dbReference type="NCBI Taxonomy" id="297713"/>
    <lineage>
        <taxon>Eukaryota</taxon>
        <taxon>Fungi</taxon>
        <taxon>Dikarya</taxon>
        <taxon>Basidiomycota</taxon>
        <taxon>Agaricomycotina</taxon>
        <taxon>Agaricomycetes</taxon>
        <taxon>Agaricomycetidae</taxon>
        <taxon>Agaricales</taxon>
        <taxon>Marasmiineae</taxon>
        <taxon>Marasmiaceae</taxon>
        <taxon>Paramarasmius</taxon>
    </lineage>
</organism>
<evidence type="ECO:0000313" key="3">
    <source>
        <dbReference type="EMBL" id="KAK7017511.1"/>
    </source>
</evidence>
<accession>A0AAW0AVK9</accession>
<dbReference type="EMBL" id="JAYKXP010000252">
    <property type="protein sequence ID" value="KAK7017511.1"/>
    <property type="molecule type" value="Genomic_DNA"/>
</dbReference>
<dbReference type="InterPro" id="IPR056884">
    <property type="entry name" value="NPHP3-like_N"/>
</dbReference>
<dbReference type="PANTHER" id="PTHR10039:SF17">
    <property type="entry name" value="FUNGAL STAND N-TERMINAL GOODBYE DOMAIN-CONTAINING PROTEIN-RELATED"/>
    <property type="match status" value="1"/>
</dbReference>
<dbReference type="InterPro" id="IPR027417">
    <property type="entry name" value="P-loop_NTPase"/>
</dbReference>
<reference evidence="3 4" key="1">
    <citation type="submission" date="2024-01" db="EMBL/GenBank/DDBJ databases">
        <title>A draft genome for a cacao thread blight-causing isolate of Paramarasmius palmivorus.</title>
        <authorList>
            <person name="Baruah I.K."/>
            <person name="Bukari Y."/>
            <person name="Amoako-Attah I."/>
            <person name="Meinhardt L.W."/>
            <person name="Bailey B.A."/>
            <person name="Cohen S.P."/>
        </authorList>
    </citation>
    <scope>NUCLEOTIDE SEQUENCE [LARGE SCALE GENOMIC DNA]</scope>
    <source>
        <strain evidence="3 4">GH-12</strain>
    </source>
</reference>
<feature type="domain" description="Nephrocystin 3-like N-terminal" evidence="2">
    <location>
        <begin position="76"/>
        <end position="260"/>
    </location>
</feature>
<dbReference type="AlphaFoldDB" id="A0AAW0AVK9"/>
<evidence type="ECO:0000256" key="1">
    <source>
        <dbReference type="ARBA" id="ARBA00022737"/>
    </source>
</evidence>
<evidence type="ECO:0000313" key="4">
    <source>
        <dbReference type="Proteomes" id="UP001383192"/>
    </source>
</evidence>
<comment type="caution">
    <text evidence="3">The sequence shown here is derived from an EMBL/GenBank/DDBJ whole genome shotgun (WGS) entry which is preliminary data.</text>
</comment>
<keyword evidence="4" id="KW-1185">Reference proteome</keyword>
<dbReference type="PANTHER" id="PTHR10039">
    <property type="entry name" value="AMELOGENIN"/>
    <property type="match status" value="1"/>
</dbReference>
<keyword evidence="1" id="KW-0677">Repeat</keyword>
<dbReference type="Proteomes" id="UP001383192">
    <property type="component" value="Unassembled WGS sequence"/>
</dbReference>
<gene>
    <name evidence="3" type="ORF">VNI00_018613</name>
</gene>
<protein>
    <recommendedName>
        <fullName evidence="2">Nephrocystin 3-like N-terminal domain-containing protein</fullName>
    </recommendedName>
</protein>
<dbReference type="Pfam" id="PF24883">
    <property type="entry name" value="NPHP3_N"/>
    <property type="match status" value="1"/>
</dbReference>
<proteinExistence type="predicted"/>